<dbReference type="Gene3D" id="2.70.98.10">
    <property type="match status" value="1"/>
</dbReference>
<proteinExistence type="predicted"/>
<dbReference type="GO" id="GO:0030246">
    <property type="term" value="F:carbohydrate binding"/>
    <property type="evidence" value="ECO:0007669"/>
    <property type="project" value="InterPro"/>
</dbReference>
<dbReference type="Proteomes" id="UP000269226">
    <property type="component" value="Chromosome"/>
</dbReference>
<dbReference type="SUPFAM" id="SSF74650">
    <property type="entry name" value="Galactose mutarotase-like"/>
    <property type="match status" value="1"/>
</dbReference>
<accession>A0A2Z5Y2J1</accession>
<sequence length="291" mass="33505">MTVQLENEFLIATIAEAGAELVSLRSKSMNIEYIWQGNPAFWNRHSPILFPIVGRLKNDQYIYEGKTYHLPQHGFARDQLFQVIEQSDQSATFSLKSTKETYQYYPFDFELVLTYELEEQNLIVRYQVENLGIQTMYFSIGGHPAFNVPLEETLTFEDYFLNFFPKKSRTQIPLSGSALNIKNKTLAQTNTSIDLIHELFKNDALIFETKGNNAFSIETEKSQHGITLSYTDAPYVGIWSPYPKKAPFVCIEPWWGIADTIDTDGQLTNKLGIQLLSPNRIFNTHYQLTIK</sequence>
<dbReference type="PANTHER" id="PTHR11122:SF13">
    <property type="entry name" value="GLUCOSE-6-PHOSPHATE 1-EPIMERASE"/>
    <property type="match status" value="1"/>
</dbReference>
<protein>
    <submittedName>
        <fullName evidence="1">LacX protein, plasmid</fullName>
    </submittedName>
</protein>
<gene>
    <name evidence="1" type="ORF">DAT561_0834</name>
</gene>
<dbReference type="GO" id="GO:0005975">
    <property type="term" value="P:carbohydrate metabolic process"/>
    <property type="evidence" value="ECO:0007669"/>
    <property type="project" value="InterPro"/>
</dbReference>
<name>A0A2Z5Y2J1_9ENTE</name>
<dbReference type="InterPro" id="IPR014718">
    <property type="entry name" value="GH-type_carb-bd"/>
</dbReference>
<dbReference type="InterPro" id="IPR008183">
    <property type="entry name" value="Aldose_1/G6P_1-epimerase"/>
</dbReference>
<dbReference type="CDD" id="cd09024">
    <property type="entry name" value="Aldose_epim_lacX"/>
    <property type="match status" value="1"/>
</dbReference>
<evidence type="ECO:0000313" key="2">
    <source>
        <dbReference type="Proteomes" id="UP000269226"/>
    </source>
</evidence>
<dbReference type="AlphaFoldDB" id="A0A2Z5Y2J1"/>
<dbReference type="Pfam" id="PF01263">
    <property type="entry name" value="Aldose_epim"/>
    <property type="match status" value="1"/>
</dbReference>
<evidence type="ECO:0000313" key="1">
    <source>
        <dbReference type="EMBL" id="BBC60948.1"/>
    </source>
</evidence>
<organism evidence="1 2">
    <name type="scientific">Melissococcus plutonius</name>
    <dbReference type="NCBI Taxonomy" id="33970"/>
    <lineage>
        <taxon>Bacteria</taxon>
        <taxon>Bacillati</taxon>
        <taxon>Bacillota</taxon>
        <taxon>Bacilli</taxon>
        <taxon>Lactobacillales</taxon>
        <taxon>Enterococcaceae</taxon>
        <taxon>Melissococcus</taxon>
    </lineage>
</organism>
<dbReference type="GO" id="GO:0016853">
    <property type="term" value="F:isomerase activity"/>
    <property type="evidence" value="ECO:0007669"/>
    <property type="project" value="InterPro"/>
</dbReference>
<dbReference type="PANTHER" id="PTHR11122">
    <property type="entry name" value="APOSPORY-ASSOCIATED PROTEIN C-RELATED"/>
    <property type="match status" value="1"/>
</dbReference>
<dbReference type="InterPro" id="IPR011013">
    <property type="entry name" value="Gal_mutarotase_sf_dom"/>
</dbReference>
<dbReference type="InterPro" id="IPR037481">
    <property type="entry name" value="LacX"/>
</dbReference>
<dbReference type="GeneID" id="57043382"/>
<reference evidence="1 2" key="1">
    <citation type="submission" date="2018-01" db="EMBL/GenBank/DDBJ databases">
        <title>Whole genome sequence of Melissococcus plutonius DAT561.</title>
        <authorList>
            <person name="Okumura K."/>
            <person name="Takamatsu D."/>
            <person name="Okura M."/>
        </authorList>
    </citation>
    <scope>NUCLEOTIDE SEQUENCE [LARGE SCALE GENOMIC DNA]</scope>
    <source>
        <strain evidence="1 2">DAT561</strain>
    </source>
</reference>
<dbReference type="RefSeq" id="WP_015694908.1">
    <property type="nucleotide sequence ID" value="NZ_AP018492.1"/>
</dbReference>
<dbReference type="EMBL" id="AP018492">
    <property type="protein sequence ID" value="BBC60948.1"/>
    <property type="molecule type" value="Genomic_DNA"/>
</dbReference>